<sequence length="561" mass="60658">MNVGTKLKMAFYSIIIVMGITATLNFFNLENIEQQQQYAFDHNVEQLILVEDLRYNMATQGLFLRAYFLESSDENKETLQLYASNVDESIKLLKERSVREDMIALTKEAEQYNNAFNTSLADAIAAIEAGKREEALAHINGPLREANTGISTVAGQMIDIQRGDIESAKSKTASEISASKIISFISIVVGFAIVIFLIFYVKRTIVAPLNAVTEKATYMANGDFSHEELTIHTKDEIGQLAMTFNQMKSNLTSLVRNIQGNAVQLSTAADQLSASTEEVSATTEDVSRQIEMTSDTSKIASQSSLESARAMEETSQGVQRIAEAAQTLNQSSMHASTTAENGVEIIHEAKRQMEAINDSTIFVNDLVHKLAKQTEEIEVMTNAITSITEQTNLLALNASIEAARAGDHGKGFAVVANEVKKLAEDSNTSAKSIVQLTSAIQKDTADVTTAVSNAIRSVEQGVTIINEAGQSFGNITHAVNDMSAQIQEISATAEQLSASAEEVTASVHEIANGAELTSASIDSIAAAMEEQTATMQEVSGVATALSDNATQLQNEVQRFKI</sequence>
<dbReference type="SUPFAM" id="SSF58104">
    <property type="entry name" value="Methyl-accepting chemotaxis protein (MCP) signaling domain"/>
    <property type="match status" value="1"/>
</dbReference>
<dbReference type="SMART" id="SM00304">
    <property type="entry name" value="HAMP"/>
    <property type="match status" value="2"/>
</dbReference>
<dbReference type="InterPro" id="IPR024478">
    <property type="entry name" value="HlyB_4HB_MCP"/>
</dbReference>
<comment type="similarity">
    <text evidence="5">Belongs to the methyl-accepting chemotaxis (MCP) protein family.</text>
</comment>
<keyword evidence="8" id="KW-0812">Transmembrane</keyword>
<evidence type="ECO:0000256" key="2">
    <source>
        <dbReference type="ARBA" id="ARBA00022475"/>
    </source>
</evidence>
<dbReference type="SMART" id="SM00283">
    <property type="entry name" value="MA"/>
    <property type="match status" value="1"/>
</dbReference>
<evidence type="ECO:0000256" key="4">
    <source>
        <dbReference type="ARBA" id="ARBA00023224"/>
    </source>
</evidence>
<organism evidence="11 12">
    <name type="scientific">Caryophanon latum</name>
    <dbReference type="NCBI Taxonomy" id="33977"/>
    <lineage>
        <taxon>Bacteria</taxon>
        <taxon>Bacillati</taxon>
        <taxon>Bacillota</taxon>
        <taxon>Bacilli</taxon>
        <taxon>Bacillales</taxon>
        <taxon>Caryophanaceae</taxon>
        <taxon>Caryophanon</taxon>
    </lineage>
</organism>
<keyword evidence="2" id="KW-1003">Cell membrane</keyword>
<feature type="transmembrane region" description="Helical" evidence="8">
    <location>
        <begin position="181"/>
        <end position="201"/>
    </location>
</feature>
<feature type="transmembrane region" description="Helical" evidence="8">
    <location>
        <begin position="9"/>
        <end position="27"/>
    </location>
</feature>
<dbReference type="InterPro" id="IPR004090">
    <property type="entry name" value="Chemotax_Me-accpt_rcpt"/>
</dbReference>
<proteinExistence type="inferred from homology"/>
<dbReference type="Proteomes" id="UP000093482">
    <property type="component" value="Unassembled WGS sequence"/>
</dbReference>
<dbReference type="Pfam" id="PF00015">
    <property type="entry name" value="MCPsignal"/>
    <property type="match status" value="1"/>
</dbReference>
<accession>A0A1C0YZT8</accession>
<evidence type="ECO:0000313" key="12">
    <source>
        <dbReference type="Proteomes" id="UP000093482"/>
    </source>
</evidence>
<dbReference type="PANTHER" id="PTHR32089">
    <property type="entry name" value="METHYL-ACCEPTING CHEMOTAXIS PROTEIN MCPB"/>
    <property type="match status" value="1"/>
</dbReference>
<keyword evidence="3 8" id="KW-0472">Membrane</keyword>
<comment type="subcellular location">
    <subcellularLocation>
        <location evidence="1">Cell membrane</location>
    </subcellularLocation>
</comment>
<protein>
    <recommendedName>
        <fullName evidence="13">Chemotaxis protein</fullName>
    </recommendedName>
</protein>
<dbReference type="InterPro" id="IPR003660">
    <property type="entry name" value="HAMP_dom"/>
</dbReference>
<dbReference type="GO" id="GO:0006935">
    <property type="term" value="P:chemotaxis"/>
    <property type="evidence" value="ECO:0007669"/>
    <property type="project" value="InterPro"/>
</dbReference>
<reference evidence="11 12" key="1">
    <citation type="submission" date="2016-07" db="EMBL/GenBank/DDBJ databases">
        <title>Caryophanon latum genome sequencing.</title>
        <authorList>
            <person name="Verma A."/>
            <person name="Pal Y."/>
            <person name="Krishnamurthi S."/>
        </authorList>
    </citation>
    <scope>NUCLEOTIDE SEQUENCE [LARGE SCALE GENOMIC DNA]</scope>
    <source>
        <strain evidence="11 12">DSM 14151</strain>
    </source>
</reference>
<keyword evidence="4 6" id="KW-0807">Transducer</keyword>
<dbReference type="OrthoDB" id="107771at2"/>
<dbReference type="GO" id="GO:0007165">
    <property type="term" value="P:signal transduction"/>
    <property type="evidence" value="ECO:0007669"/>
    <property type="project" value="UniProtKB-KW"/>
</dbReference>
<dbReference type="InterPro" id="IPR004089">
    <property type="entry name" value="MCPsignal_dom"/>
</dbReference>
<dbReference type="PROSITE" id="PS50885">
    <property type="entry name" value="HAMP"/>
    <property type="match status" value="1"/>
</dbReference>
<evidence type="ECO:0000256" key="8">
    <source>
        <dbReference type="SAM" id="Phobius"/>
    </source>
</evidence>
<keyword evidence="8" id="KW-1133">Transmembrane helix</keyword>
<dbReference type="Pfam" id="PF00672">
    <property type="entry name" value="HAMP"/>
    <property type="match status" value="1"/>
</dbReference>
<feature type="region of interest" description="Disordered" evidence="7">
    <location>
        <begin position="274"/>
        <end position="303"/>
    </location>
</feature>
<dbReference type="GO" id="GO:0005886">
    <property type="term" value="C:plasma membrane"/>
    <property type="evidence" value="ECO:0007669"/>
    <property type="project" value="UniProtKB-SubCell"/>
</dbReference>
<dbReference type="Gene3D" id="6.10.340.10">
    <property type="match status" value="1"/>
</dbReference>
<comment type="caution">
    <text evidence="11">The sequence shown here is derived from an EMBL/GenBank/DDBJ whole genome shotgun (WGS) entry which is preliminary data.</text>
</comment>
<dbReference type="GO" id="GO:0004888">
    <property type="term" value="F:transmembrane signaling receptor activity"/>
    <property type="evidence" value="ECO:0007669"/>
    <property type="project" value="InterPro"/>
</dbReference>
<evidence type="ECO:0000256" key="6">
    <source>
        <dbReference type="PROSITE-ProRule" id="PRU00284"/>
    </source>
</evidence>
<evidence type="ECO:0000256" key="1">
    <source>
        <dbReference type="ARBA" id="ARBA00004236"/>
    </source>
</evidence>
<dbReference type="CDD" id="cd06225">
    <property type="entry name" value="HAMP"/>
    <property type="match status" value="1"/>
</dbReference>
<dbReference type="EMBL" id="MATO01000014">
    <property type="protein sequence ID" value="OCS92655.1"/>
    <property type="molecule type" value="Genomic_DNA"/>
</dbReference>
<keyword evidence="12" id="KW-1185">Reference proteome</keyword>
<dbReference type="PRINTS" id="PR00260">
    <property type="entry name" value="CHEMTRNSDUCR"/>
</dbReference>
<feature type="domain" description="HAMP" evidence="10">
    <location>
        <begin position="203"/>
        <end position="256"/>
    </location>
</feature>
<dbReference type="CDD" id="cd11386">
    <property type="entry name" value="MCP_signal"/>
    <property type="match status" value="1"/>
</dbReference>
<dbReference type="RefSeq" id="WP_066462237.1">
    <property type="nucleotide sequence ID" value="NZ_MATO01000014.1"/>
</dbReference>
<evidence type="ECO:0000256" key="5">
    <source>
        <dbReference type="ARBA" id="ARBA00029447"/>
    </source>
</evidence>
<evidence type="ECO:0000256" key="7">
    <source>
        <dbReference type="SAM" id="MobiDB-lite"/>
    </source>
</evidence>
<evidence type="ECO:0000256" key="3">
    <source>
        <dbReference type="ARBA" id="ARBA00023136"/>
    </source>
</evidence>
<name>A0A1C0YZT8_9BACL</name>
<evidence type="ECO:0000259" key="10">
    <source>
        <dbReference type="PROSITE" id="PS50885"/>
    </source>
</evidence>
<dbReference type="Pfam" id="PF12729">
    <property type="entry name" value="4HB_MCP_1"/>
    <property type="match status" value="1"/>
</dbReference>
<evidence type="ECO:0008006" key="13">
    <source>
        <dbReference type="Google" id="ProtNLM"/>
    </source>
</evidence>
<dbReference type="Gene3D" id="1.10.287.950">
    <property type="entry name" value="Methyl-accepting chemotaxis protein"/>
    <property type="match status" value="1"/>
</dbReference>
<dbReference type="PROSITE" id="PS50111">
    <property type="entry name" value="CHEMOTAXIS_TRANSDUC_2"/>
    <property type="match status" value="1"/>
</dbReference>
<evidence type="ECO:0000313" key="11">
    <source>
        <dbReference type="EMBL" id="OCS92655.1"/>
    </source>
</evidence>
<dbReference type="AlphaFoldDB" id="A0A1C0YZT8"/>
<dbReference type="PANTHER" id="PTHR32089:SF112">
    <property type="entry name" value="LYSOZYME-LIKE PROTEIN-RELATED"/>
    <property type="match status" value="1"/>
</dbReference>
<feature type="domain" description="Methyl-accepting transducer" evidence="9">
    <location>
        <begin position="275"/>
        <end position="511"/>
    </location>
</feature>
<gene>
    <name evidence="11" type="ORF">A6K76_06145</name>
</gene>
<evidence type="ECO:0000259" key="9">
    <source>
        <dbReference type="PROSITE" id="PS50111"/>
    </source>
</evidence>